<reference evidence="1 2" key="1">
    <citation type="submission" date="2020-02" db="EMBL/GenBank/DDBJ databases">
        <authorList>
            <person name="Ma Q."/>
            <person name="Huang Y."/>
            <person name="Song X."/>
            <person name="Pei D."/>
        </authorList>
    </citation>
    <scope>NUCLEOTIDE SEQUENCE [LARGE SCALE GENOMIC DNA]</scope>
    <source>
        <strain evidence="1">Sxm20200214</strain>
        <tissue evidence="1">Leaf</tissue>
    </source>
</reference>
<protein>
    <submittedName>
        <fullName evidence="1">Uncharacterized protein</fullName>
    </submittedName>
</protein>
<organism evidence="1 2">
    <name type="scientific">Brassica carinata</name>
    <name type="common">Ethiopian mustard</name>
    <name type="synonym">Abyssinian cabbage</name>
    <dbReference type="NCBI Taxonomy" id="52824"/>
    <lineage>
        <taxon>Eukaryota</taxon>
        <taxon>Viridiplantae</taxon>
        <taxon>Streptophyta</taxon>
        <taxon>Embryophyta</taxon>
        <taxon>Tracheophyta</taxon>
        <taxon>Spermatophyta</taxon>
        <taxon>Magnoliopsida</taxon>
        <taxon>eudicotyledons</taxon>
        <taxon>Gunneridae</taxon>
        <taxon>Pentapetalae</taxon>
        <taxon>rosids</taxon>
        <taxon>malvids</taxon>
        <taxon>Brassicales</taxon>
        <taxon>Brassicaceae</taxon>
        <taxon>Brassiceae</taxon>
        <taxon>Brassica</taxon>
    </lineage>
</organism>
<dbReference type="Proteomes" id="UP000886595">
    <property type="component" value="Unassembled WGS sequence"/>
</dbReference>
<dbReference type="EMBL" id="JAAMPC010000005">
    <property type="protein sequence ID" value="KAG2310126.1"/>
    <property type="molecule type" value="Genomic_DNA"/>
</dbReference>
<comment type="caution">
    <text evidence="1">The sequence shown here is derived from an EMBL/GenBank/DDBJ whole genome shotgun (WGS) entry which is preliminary data.</text>
</comment>
<keyword evidence="2" id="KW-1185">Reference proteome</keyword>
<sequence>MVSMYALLANLRGGRCSNVMKTSSTIITEIVDLCHIYGAKIAEVTNAGLEQRACPWSGMNSYQDQASS</sequence>
<accession>A0A8X7VF27</accession>
<dbReference type="AlphaFoldDB" id="A0A8X7VF27"/>
<gene>
    <name evidence="1" type="ORF">Bca52824_021683</name>
</gene>
<proteinExistence type="predicted"/>
<name>A0A8X7VF27_BRACI</name>
<dbReference type="OrthoDB" id="20821at2759"/>
<evidence type="ECO:0000313" key="2">
    <source>
        <dbReference type="Proteomes" id="UP000886595"/>
    </source>
</evidence>
<evidence type="ECO:0000313" key="1">
    <source>
        <dbReference type="EMBL" id="KAG2310126.1"/>
    </source>
</evidence>